<evidence type="ECO:0000313" key="2">
    <source>
        <dbReference type="EMBL" id="KOX71386.1"/>
    </source>
</evidence>
<organism evidence="2 3">
    <name type="scientific">Melipona quadrifasciata</name>
    <dbReference type="NCBI Taxonomy" id="166423"/>
    <lineage>
        <taxon>Eukaryota</taxon>
        <taxon>Metazoa</taxon>
        <taxon>Ecdysozoa</taxon>
        <taxon>Arthropoda</taxon>
        <taxon>Hexapoda</taxon>
        <taxon>Insecta</taxon>
        <taxon>Pterygota</taxon>
        <taxon>Neoptera</taxon>
        <taxon>Endopterygota</taxon>
        <taxon>Hymenoptera</taxon>
        <taxon>Apocrita</taxon>
        <taxon>Aculeata</taxon>
        <taxon>Apoidea</taxon>
        <taxon>Anthophila</taxon>
        <taxon>Apidae</taxon>
        <taxon>Melipona</taxon>
    </lineage>
</organism>
<gene>
    <name evidence="2" type="ORF">WN51_01659</name>
</gene>
<keyword evidence="3" id="KW-1185">Reference proteome</keyword>
<evidence type="ECO:0000256" key="1">
    <source>
        <dbReference type="SAM" id="Phobius"/>
    </source>
</evidence>
<protein>
    <submittedName>
        <fullName evidence="2">Uncharacterized protein</fullName>
    </submittedName>
</protein>
<dbReference type="Proteomes" id="UP000053105">
    <property type="component" value="Unassembled WGS sequence"/>
</dbReference>
<feature type="transmembrane region" description="Helical" evidence="1">
    <location>
        <begin position="13"/>
        <end position="32"/>
    </location>
</feature>
<dbReference type="AlphaFoldDB" id="A0A0M8ZWC2"/>
<reference evidence="2 3" key="1">
    <citation type="submission" date="2015-07" db="EMBL/GenBank/DDBJ databases">
        <title>The genome of Melipona quadrifasciata.</title>
        <authorList>
            <person name="Pan H."/>
            <person name="Kapheim K."/>
        </authorList>
    </citation>
    <scope>NUCLEOTIDE SEQUENCE [LARGE SCALE GENOMIC DNA]</scope>
    <source>
        <strain evidence="2">0111107301</strain>
        <tissue evidence="2">Whole body</tissue>
    </source>
</reference>
<proteinExistence type="predicted"/>
<evidence type="ECO:0000313" key="3">
    <source>
        <dbReference type="Proteomes" id="UP000053105"/>
    </source>
</evidence>
<keyword evidence="1" id="KW-1133">Transmembrane helix</keyword>
<keyword evidence="1" id="KW-0472">Membrane</keyword>
<accession>A0A0M8ZWC2</accession>
<sequence length="109" mass="12766">MTNFLTFSPIRKIVLLYIVYSILFFIFLYSDLQEFIRQRRKYQNGKAKERDIVPFRLLSSALVASNDTEASSLVFENTIVNFTPEEIAVTFGIEFRNNSVEKDRVDNIE</sequence>
<dbReference type="EMBL" id="KQ435840">
    <property type="protein sequence ID" value="KOX71386.1"/>
    <property type="molecule type" value="Genomic_DNA"/>
</dbReference>
<name>A0A0M8ZWC2_9HYME</name>
<keyword evidence="1" id="KW-0812">Transmembrane</keyword>